<evidence type="ECO:0000313" key="3">
    <source>
        <dbReference type="EMBL" id="KCW59168.1"/>
    </source>
</evidence>
<reference evidence="3" key="1">
    <citation type="submission" date="2013-07" db="EMBL/GenBank/DDBJ databases">
        <title>The genome of Eucalyptus grandis.</title>
        <authorList>
            <person name="Schmutz J."/>
            <person name="Hayes R."/>
            <person name="Myburg A."/>
            <person name="Tuskan G."/>
            <person name="Grattapaglia D."/>
            <person name="Rokhsar D.S."/>
        </authorList>
    </citation>
    <scope>NUCLEOTIDE SEQUENCE</scope>
    <source>
        <tissue evidence="3">Leaf extractions</tissue>
    </source>
</reference>
<dbReference type="PANTHER" id="PTHR32009">
    <property type="entry name" value="TMV RESISTANCE PROTEIN N-LIKE"/>
    <property type="match status" value="1"/>
</dbReference>
<dbReference type="PROSITE" id="PS50104">
    <property type="entry name" value="TIR"/>
    <property type="match status" value="1"/>
</dbReference>
<dbReference type="FunCoup" id="A0A059AZ70">
    <property type="interactions" value="341"/>
</dbReference>
<proteinExistence type="predicted"/>
<dbReference type="Pfam" id="PF01582">
    <property type="entry name" value="TIR"/>
    <property type="match status" value="1"/>
</dbReference>
<dbReference type="GO" id="GO:0007165">
    <property type="term" value="P:signal transduction"/>
    <property type="evidence" value="ECO:0000318"/>
    <property type="project" value="GO_Central"/>
</dbReference>
<organism evidence="3">
    <name type="scientific">Eucalyptus grandis</name>
    <name type="common">Flooded gum</name>
    <dbReference type="NCBI Taxonomy" id="71139"/>
    <lineage>
        <taxon>Eukaryota</taxon>
        <taxon>Viridiplantae</taxon>
        <taxon>Streptophyta</taxon>
        <taxon>Embryophyta</taxon>
        <taxon>Tracheophyta</taxon>
        <taxon>Spermatophyta</taxon>
        <taxon>Magnoliopsida</taxon>
        <taxon>eudicotyledons</taxon>
        <taxon>Gunneridae</taxon>
        <taxon>Pentapetalae</taxon>
        <taxon>rosids</taxon>
        <taxon>malvids</taxon>
        <taxon>Myrtales</taxon>
        <taxon>Myrtaceae</taxon>
        <taxon>Myrtoideae</taxon>
        <taxon>Eucalypteae</taxon>
        <taxon>Eucalyptus</taxon>
    </lineage>
</organism>
<dbReference type="SUPFAM" id="SSF52200">
    <property type="entry name" value="Toll/Interleukin receptor TIR domain"/>
    <property type="match status" value="1"/>
</dbReference>
<keyword evidence="1" id="KW-0520">NAD</keyword>
<dbReference type="Gene3D" id="3.40.50.10140">
    <property type="entry name" value="Toll/interleukin-1 receptor homology (TIR) domain"/>
    <property type="match status" value="1"/>
</dbReference>
<dbReference type="InterPro" id="IPR035897">
    <property type="entry name" value="Toll_tir_struct_dom_sf"/>
</dbReference>
<name>A0A059AZ70_EUCGR</name>
<protein>
    <recommendedName>
        <fullName evidence="2">TIR domain-containing protein</fullName>
    </recommendedName>
</protein>
<dbReference type="FunFam" id="3.40.50.10140:FF:000007">
    <property type="entry name" value="Disease resistance protein (TIR-NBS-LRR class)"/>
    <property type="match status" value="1"/>
</dbReference>
<feature type="domain" description="TIR" evidence="2">
    <location>
        <begin position="16"/>
        <end position="168"/>
    </location>
</feature>
<dbReference type="EMBL" id="KK198760">
    <property type="protein sequence ID" value="KCW59168.1"/>
    <property type="molecule type" value="Genomic_DNA"/>
</dbReference>
<dbReference type="eggNOG" id="ENOG502R4BG">
    <property type="taxonomic scope" value="Eukaryota"/>
</dbReference>
<dbReference type="Gramene" id="KCW59168">
    <property type="protein sequence ID" value="KCW59168"/>
    <property type="gene ID" value="EUGRSUZ_H01806"/>
</dbReference>
<dbReference type="OMA" id="HESKRTT"/>
<evidence type="ECO:0000259" key="2">
    <source>
        <dbReference type="PROSITE" id="PS50104"/>
    </source>
</evidence>
<gene>
    <name evidence="3" type="ORF">EUGRSUZ_H01806</name>
</gene>
<dbReference type="AlphaFoldDB" id="A0A059AZ70"/>
<accession>A0A059AZ70</accession>
<dbReference type="InterPro" id="IPR000157">
    <property type="entry name" value="TIR_dom"/>
</dbReference>
<dbReference type="PANTHER" id="PTHR32009:SF138">
    <property type="entry name" value="DISEASE RESISTANCE PROTEIN (TIR-NBS-LRR CLASS)"/>
    <property type="match status" value="1"/>
</dbReference>
<dbReference type="GO" id="GO:0005634">
    <property type="term" value="C:nucleus"/>
    <property type="evidence" value="ECO:0000318"/>
    <property type="project" value="GO_Central"/>
</dbReference>
<dbReference type="SMART" id="SM00255">
    <property type="entry name" value="TIR"/>
    <property type="match status" value="1"/>
</dbReference>
<dbReference type="InParanoid" id="A0A059AZ70"/>
<evidence type="ECO:0000256" key="1">
    <source>
        <dbReference type="ARBA" id="ARBA00023027"/>
    </source>
</evidence>
<sequence length="168" mass="19146">MSSSSSSSSSSSEEKWPFDVFINFRGEDVRSGFVADLHRCLSRGGINAYIDSEDLRRGDEISPALMKAIEESRIAVLVFSEDYASSRWCLDELVKVMECRRLKGQRVLPVFYKVEPGEIRGLRRRYGDTLARHEENLGQDPERVDKWRQALIGAANLSGWHYIDAQSQ</sequence>
<dbReference type="STRING" id="71139.A0A059AZ70"/>